<dbReference type="AlphaFoldDB" id="A0A0A1SIG9"/>
<feature type="compositionally biased region" description="Acidic residues" evidence="1">
    <location>
        <begin position="62"/>
        <end position="77"/>
    </location>
</feature>
<name>A0A0A1SIG9_9HYPO</name>
<dbReference type="EMBL" id="CDHN01000001">
    <property type="protein sequence ID" value="CEJ79948.1"/>
    <property type="molecule type" value="Genomic_DNA"/>
</dbReference>
<dbReference type="GO" id="GO:0000731">
    <property type="term" value="P:DNA synthesis involved in DNA repair"/>
    <property type="evidence" value="ECO:0007669"/>
    <property type="project" value="InterPro"/>
</dbReference>
<evidence type="ECO:0008006" key="4">
    <source>
        <dbReference type="Google" id="ProtNLM"/>
    </source>
</evidence>
<dbReference type="OrthoDB" id="416777at2759"/>
<evidence type="ECO:0000313" key="2">
    <source>
        <dbReference type="EMBL" id="CEJ79948.1"/>
    </source>
</evidence>
<dbReference type="HOGENOM" id="CLU_077732_0_0_1"/>
<feature type="region of interest" description="Disordered" evidence="1">
    <location>
        <begin position="1"/>
        <end position="100"/>
    </location>
</feature>
<protein>
    <recommendedName>
        <fullName evidence="4">DNA polymerase delta subunit 4</fullName>
    </recommendedName>
</protein>
<keyword evidence="3" id="KW-1185">Reference proteome</keyword>
<dbReference type="PANTHER" id="PTHR14303:SF0">
    <property type="entry name" value="DNA POLYMERASE DELTA SUBUNIT 4"/>
    <property type="match status" value="1"/>
</dbReference>
<dbReference type="InterPro" id="IPR007218">
    <property type="entry name" value="DNA_pol_delta_4"/>
</dbReference>
<sequence>MPTTRRSTGGARARQGPTKGQSTISFASSVTKAIPKDIKNNVISAPIRTKVEVTEPVVKDVVEEEEQDDDEEEDEEPEKPSVQPTEEKSKEEQLAEDITDAQVNKYWKSIESERKAPRVHQEGLSTNEKLLRYFDVSSQYGPCIGIPRKKRWERAHRLGLNPPLEVLAVLLKETSKGNKTVQVTEIDQILNSSAAVEA</sequence>
<dbReference type="PANTHER" id="PTHR14303">
    <property type="entry name" value="DNA POLYMERASE DELTA SUBUNIT 4"/>
    <property type="match status" value="1"/>
</dbReference>
<accession>A0A0A1SIG9</accession>
<feature type="compositionally biased region" description="Low complexity" evidence="1">
    <location>
        <begin position="1"/>
        <end position="14"/>
    </location>
</feature>
<dbReference type="GO" id="GO:0003887">
    <property type="term" value="F:DNA-directed DNA polymerase activity"/>
    <property type="evidence" value="ECO:0007669"/>
    <property type="project" value="TreeGrafter"/>
</dbReference>
<organism evidence="2 3">
    <name type="scientific">[Torrubiella] hemipterigena</name>
    <dbReference type="NCBI Taxonomy" id="1531966"/>
    <lineage>
        <taxon>Eukaryota</taxon>
        <taxon>Fungi</taxon>
        <taxon>Dikarya</taxon>
        <taxon>Ascomycota</taxon>
        <taxon>Pezizomycotina</taxon>
        <taxon>Sordariomycetes</taxon>
        <taxon>Hypocreomycetidae</taxon>
        <taxon>Hypocreales</taxon>
        <taxon>Clavicipitaceae</taxon>
        <taxon>Clavicipitaceae incertae sedis</taxon>
        <taxon>'Torrubiella' clade</taxon>
    </lineage>
</organism>
<dbReference type="GO" id="GO:0006261">
    <property type="term" value="P:DNA-templated DNA replication"/>
    <property type="evidence" value="ECO:0007669"/>
    <property type="project" value="TreeGrafter"/>
</dbReference>
<dbReference type="STRING" id="1531966.A0A0A1SIG9"/>
<dbReference type="GO" id="GO:0043625">
    <property type="term" value="C:delta DNA polymerase complex"/>
    <property type="evidence" value="ECO:0007669"/>
    <property type="project" value="TreeGrafter"/>
</dbReference>
<evidence type="ECO:0000256" key="1">
    <source>
        <dbReference type="SAM" id="MobiDB-lite"/>
    </source>
</evidence>
<dbReference type="Pfam" id="PF04081">
    <property type="entry name" value="DNA_pol_delta_4"/>
    <property type="match status" value="1"/>
</dbReference>
<gene>
    <name evidence="2" type="ORF">VHEMI00160</name>
</gene>
<feature type="compositionally biased region" description="Polar residues" evidence="1">
    <location>
        <begin position="18"/>
        <end position="31"/>
    </location>
</feature>
<dbReference type="Proteomes" id="UP000039046">
    <property type="component" value="Unassembled WGS sequence"/>
</dbReference>
<reference evidence="2 3" key="1">
    <citation type="journal article" date="2015" name="Genome Announc.">
        <title>Draft Genome Sequence and Gene Annotation of the Entomopathogenic Fungus Verticillium hemipterigenum.</title>
        <authorList>
            <person name="Horn F."/>
            <person name="Habel A."/>
            <person name="Scharf D.H."/>
            <person name="Dworschak J."/>
            <person name="Brakhage A.A."/>
            <person name="Guthke R."/>
            <person name="Hertweck C."/>
            <person name="Linde J."/>
        </authorList>
    </citation>
    <scope>NUCLEOTIDE SEQUENCE [LARGE SCALE GENOMIC DNA]</scope>
</reference>
<proteinExistence type="predicted"/>
<feature type="compositionally biased region" description="Basic and acidic residues" evidence="1">
    <location>
        <begin position="49"/>
        <end position="61"/>
    </location>
</feature>
<evidence type="ECO:0000313" key="3">
    <source>
        <dbReference type="Proteomes" id="UP000039046"/>
    </source>
</evidence>